<dbReference type="OrthoDB" id="3193022at2"/>
<feature type="DNA-binding region" description="H-T-H motif" evidence="2">
    <location>
        <begin position="32"/>
        <end position="51"/>
    </location>
</feature>
<dbReference type="InterPro" id="IPR050624">
    <property type="entry name" value="HTH-type_Tx_Regulator"/>
</dbReference>
<keyword evidence="1 2" id="KW-0238">DNA-binding</keyword>
<evidence type="ECO:0000256" key="2">
    <source>
        <dbReference type="PROSITE-ProRule" id="PRU00335"/>
    </source>
</evidence>
<sequence length="197" mass="22527">MMAEDRRTRRTRRAMRDALVSLVLERGYAPLTVEDITERADIARATFYSHCRDKEDLFTRVTTDLLQELGERLTPLAAESGAGLTGKPLLELFRHAEQERDLYRVILRGEGDGKPLGVFTDESVRRVAEVFRERADQSGIRPRIDPELLARAWVGEQFAVLRWWLEQDPRPMPAEDVAAHLRDLARHGRHWASGADG</sequence>
<dbReference type="PANTHER" id="PTHR43479">
    <property type="entry name" value="ACREF/ENVCD OPERON REPRESSOR-RELATED"/>
    <property type="match status" value="1"/>
</dbReference>
<dbReference type="SUPFAM" id="SSF46689">
    <property type="entry name" value="Homeodomain-like"/>
    <property type="match status" value="1"/>
</dbReference>
<reference evidence="4 5" key="1">
    <citation type="submission" date="2019-06" db="EMBL/GenBank/DDBJ databases">
        <title>Description of Kitasatospora acidophila sp. nov. isolated from pine grove soil, and reclassification of Streptomyces novaecaesareae to Kitasatospora novaeceasareae comb. nov.</title>
        <authorList>
            <person name="Kim M.J."/>
        </authorList>
    </citation>
    <scope>NUCLEOTIDE SEQUENCE [LARGE SCALE GENOMIC DNA]</scope>
    <source>
        <strain evidence="4 5">MMS16-CNU292</strain>
    </source>
</reference>
<evidence type="ECO:0000313" key="4">
    <source>
        <dbReference type="EMBL" id="TQF01821.1"/>
    </source>
</evidence>
<dbReference type="PANTHER" id="PTHR43479:SF7">
    <property type="entry name" value="TETR-FAMILY TRANSCRIPTIONAL REGULATOR"/>
    <property type="match status" value="1"/>
</dbReference>
<dbReference type="InterPro" id="IPR009057">
    <property type="entry name" value="Homeodomain-like_sf"/>
</dbReference>
<dbReference type="AlphaFoldDB" id="A0A540VYL5"/>
<protein>
    <submittedName>
        <fullName evidence="4">TetR/AcrR family transcriptional regulator</fullName>
    </submittedName>
</protein>
<dbReference type="EMBL" id="VIGB01000003">
    <property type="protein sequence ID" value="TQF01821.1"/>
    <property type="molecule type" value="Genomic_DNA"/>
</dbReference>
<dbReference type="Pfam" id="PF00440">
    <property type="entry name" value="TetR_N"/>
    <property type="match status" value="1"/>
</dbReference>
<accession>A0A540VYL5</accession>
<dbReference type="Proteomes" id="UP000319103">
    <property type="component" value="Unassembled WGS sequence"/>
</dbReference>
<gene>
    <name evidence="4" type="ORF">E6W39_05555</name>
</gene>
<dbReference type="Gene3D" id="1.10.357.10">
    <property type="entry name" value="Tetracycline Repressor, domain 2"/>
    <property type="match status" value="1"/>
</dbReference>
<evidence type="ECO:0000256" key="1">
    <source>
        <dbReference type="ARBA" id="ARBA00023125"/>
    </source>
</evidence>
<organism evidence="4 5">
    <name type="scientific">Kitasatospora acidiphila</name>
    <dbReference type="NCBI Taxonomy" id="2567942"/>
    <lineage>
        <taxon>Bacteria</taxon>
        <taxon>Bacillati</taxon>
        <taxon>Actinomycetota</taxon>
        <taxon>Actinomycetes</taxon>
        <taxon>Kitasatosporales</taxon>
        <taxon>Streptomycetaceae</taxon>
        <taxon>Kitasatospora</taxon>
    </lineage>
</organism>
<dbReference type="InterPro" id="IPR001647">
    <property type="entry name" value="HTH_TetR"/>
</dbReference>
<name>A0A540VYL5_9ACTN</name>
<keyword evidence="5" id="KW-1185">Reference proteome</keyword>
<evidence type="ECO:0000259" key="3">
    <source>
        <dbReference type="PROSITE" id="PS50977"/>
    </source>
</evidence>
<dbReference type="PROSITE" id="PS50977">
    <property type="entry name" value="HTH_TETR_2"/>
    <property type="match status" value="1"/>
</dbReference>
<comment type="caution">
    <text evidence="4">The sequence shown here is derived from an EMBL/GenBank/DDBJ whole genome shotgun (WGS) entry which is preliminary data.</text>
</comment>
<proteinExistence type="predicted"/>
<dbReference type="GO" id="GO:0003677">
    <property type="term" value="F:DNA binding"/>
    <property type="evidence" value="ECO:0007669"/>
    <property type="project" value="UniProtKB-UniRule"/>
</dbReference>
<evidence type="ECO:0000313" key="5">
    <source>
        <dbReference type="Proteomes" id="UP000319103"/>
    </source>
</evidence>
<feature type="domain" description="HTH tetR-type" evidence="3">
    <location>
        <begin position="9"/>
        <end position="69"/>
    </location>
</feature>